<evidence type="ECO:0000313" key="5">
    <source>
        <dbReference type="Proteomes" id="UP000632322"/>
    </source>
</evidence>
<dbReference type="InterPro" id="IPR035936">
    <property type="entry name" value="BB2672"/>
</dbReference>
<evidence type="ECO:0000313" key="3">
    <source>
        <dbReference type="EMBL" id="TNM56978.1"/>
    </source>
</evidence>
<keyword evidence="5" id="KW-1185">Reference proteome</keyword>
<feature type="region of interest" description="Disordered" evidence="1">
    <location>
        <begin position="1"/>
        <end position="21"/>
    </location>
</feature>
<evidence type="ECO:0000313" key="2">
    <source>
        <dbReference type="EMBL" id="GGC35031.1"/>
    </source>
</evidence>
<dbReference type="RefSeq" id="WP_139467768.1">
    <property type="nucleotide sequence ID" value="NZ_BMJG01000004.1"/>
</dbReference>
<dbReference type="EMBL" id="VDMQ01000002">
    <property type="protein sequence ID" value="TNM56978.1"/>
    <property type="molecule type" value="Genomic_DNA"/>
</dbReference>
<proteinExistence type="predicted"/>
<evidence type="ECO:0000256" key="1">
    <source>
        <dbReference type="SAM" id="MobiDB-lite"/>
    </source>
</evidence>
<evidence type="ECO:0000313" key="4">
    <source>
        <dbReference type="Proteomes" id="UP000314223"/>
    </source>
</evidence>
<dbReference type="AlphaFoldDB" id="A0A5C4X6S7"/>
<dbReference type="Proteomes" id="UP000632322">
    <property type="component" value="Unassembled WGS sequence"/>
</dbReference>
<name>A0A5C4X6S7_9MICO</name>
<reference evidence="3 4" key="3">
    <citation type="submission" date="2019-06" db="EMBL/GenBank/DDBJ databases">
        <authorList>
            <person name="Mardanova A.M."/>
            <person name="Pudova D.S."/>
            <person name="Shagimardanova E.I."/>
            <person name="Gogoleva N.E."/>
            <person name="Lutfullin M.T."/>
            <person name="Hadieva G.F."/>
            <person name="Sharipova M.R."/>
        </authorList>
    </citation>
    <scope>NUCLEOTIDE SEQUENCE [LARGE SCALE GENOMIC DNA]</scope>
    <source>
        <strain evidence="3 4">MG-1</strain>
    </source>
</reference>
<sequence>MTTTPTRLQKPGLGAQKPSLDRLNDFDELPADFDELAWRLGVRSITVQREEIIADGGASPDAPLTQAAAIAVLANPWAGTDTQADLAPAAEQVAPVLAKVLTDRLLDALGPASAIEAFGKGAVVGVDGELEHAGALIHTPYFGNIMREMLEGTSVLCFADGRSGPSASIRVPMWHKTHATSRDHYQTIDLRLTDAPKADELCVIAAASTGPRPFARIGDRRTDGAVTTEILKGLTK</sequence>
<dbReference type="SUPFAM" id="SSF160519">
    <property type="entry name" value="BB2672-like"/>
    <property type="match status" value="1"/>
</dbReference>
<dbReference type="Proteomes" id="UP000314223">
    <property type="component" value="Unassembled WGS sequence"/>
</dbReference>
<dbReference type="Gene3D" id="3.30.1330.110">
    <property type="entry name" value="BB2672"/>
    <property type="match status" value="1"/>
</dbReference>
<accession>A0A5C4X6S7</accession>
<gene>
    <name evidence="3" type="ORF">FHQ09_05275</name>
    <name evidence="2" type="ORF">GCM10010974_16820</name>
</gene>
<reference evidence="2" key="4">
    <citation type="submission" date="2024-05" db="EMBL/GenBank/DDBJ databases">
        <authorList>
            <person name="Sun Q."/>
            <person name="Zhou Y."/>
        </authorList>
    </citation>
    <scope>NUCLEOTIDE SEQUENCE</scope>
    <source>
        <strain evidence="2">CGMCC 1.15472</strain>
    </source>
</reference>
<reference evidence="2" key="1">
    <citation type="journal article" date="2014" name="Int. J. Syst. Evol. Microbiol.">
        <title>Complete genome of a new Firmicutes species belonging to the dominant human colonic microbiota ('Ruminococcus bicirculans') reveals two chromosomes and a selective capacity to utilize plant glucans.</title>
        <authorList>
            <consortium name="NISC Comparative Sequencing Program"/>
            <person name="Wegmann U."/>
            <person name="Louis P."/>
            <person name="Goesmann A."/>
            <person name="Henrissat B."/>
            <person name="Duncan S.H."/>
            <person name="Flint H.J."/>
        </authorList>
    </citation>
    <scope>NUCLEOTIDE SEQUENCE</scope>
    <source>
        <strain evidence="2">CGMCC 1.15472</strain>
    </source>
</reference>
<organism evidence="3 4">
    <name type="scientific">Brevibacterium sediminis</name>
    <dbReference type="NCBI Taxonomy" id="1857024"/>
    <lineage>
        <taxon>Bacteria</taxon>
        <taxon>Bacillati</taxon>
        <taxon>Actinomycetota</taxon>
        <taxon>Actinomycetes</taxon>
        <taxon>Micrococcales</taxon>
        <taxon>Brevibacteriaceae</taxon>
        <taxon>Brevibacterium</taxon>
    </lineage>
</organism>
<dbReference type="Pfam" id="PF06684">
    <property type="entry name" value="AA_synth"/>
    <property type="match status" value="1"/>
</dbReference>
<dbReference type="EMBL" id="BMJG01000004">
    <property type="protein sequence ID" value="GGC35031.1"/>
    <property type="molecule type" value="Genomic_DNA"/>
</dbReference>
<comment type="caution">
    <text evidence="3">The sequence shown here is derived from an EMBL/GenBank/DDBJ whole genome shotgun (WGS) entry which is preliminary data.</text>
</comment>
<dbReference type="InterPro" id="IPR009569">
    <property type="entry name" value="AA_synth_put"/>
</dbReference>
<reference evidence="5" key="2">
    <citation type="journal article" date="2019" name="Int. J. Syst. Evol. Microbiol.">
        <title>The Global Catalogue of Microorganisms (GCM) 10K type strain sequencing project: providing services to taxonomists for standard genome sequencing and annotation.</title>
        <authorList>
            <consortium name="The Broad Institute Genomics Platform"/>
            <consortium name="The Broad Institute Genome Sequencing Center for Infectious Disease"/>
            <person name="Wu L."/>
            <person name="Ma J."/>
        </authorList>
    </citation>
    <scope>NUCLEOTIDE SEQUENCE [LARGE SCALE GENOMIC DNA]</scope>
    <source>
        <strain evidence="5">CGMCC 1.15472</strain>
    </source>
</reference>
<protein>
    <submittedName>
        <fullName evidence="3">Amino acid synthesis family protein</fullName>
    </submittedName>
    <submittedName>
        <fullName evidence="2">Peptide synthetase</fullName>
    </submittedName>
</protein>